<protein>
    <submittedName>
        <fullName evidence="1">Uncharacterized protein</fullName>
    </submittedName>
</protein>
<evidence type="ECO:0000313" key="1">
    <source>
        <dbReference type="EMBL" id="MBL0392416.1"/>
    </source>
</evidence>
<keyword evidence="2" id="KW-1185">Reference proteome</keyword>
<name>A0A937CTK8_9BURK</name>
<proteinExistence type="predicted"/>
<comment type="caution">
    <text evidence="1">The sequence shown here is derived from an EMBL/GenBank/DDBJ whole genome shotgun (WGS) entry which is preliminary data.</text>
</comment>
<sequence length="103" mass="11015">MKSEVSVTFKDAAPLRINLEKAEPMTPEAARAWLDEQFTELGCEPLRPTGKVLNADKVLVVAEAAGPSRFADAAWAQQFGRSASAALGKPVVRVDVPDSTVGY</sequence>
<reference evidence="1 2" key="1">
    <citation type="journal article" date="2017" name="Int. J. Syst. Evol. Microbiol.">
        <title>Ramlibacter monticola sp. nov., isolated from forest soil.</title>
        <authorList>
            <person name="Chaudhary D.K."/>
            <person name="Kim J."/>
        </authorList>
    </citation>
    <scope>NUCLEOTIDE SEQUENCE [LARGE SCALE GENOMIC DNA]</scope>
    <source>
        <strain evidence="1 2">KACC 19175</strain>
    </source>
</reference>
<dbReference type="RefSeq" id="WP_201675042.1">
    <property type="nucleotide sequence ID" value="NZ_JAEQNE010000003.1"/>
</dbReference>
<dbReference type="EMBL" id="JAEQNE010000003">
    <property type="protein sequence ID" value="MBL0392416.1"/>
    <property type="molecule type" value="Genomic_DNA"/>
</dbReference>
<dbReference type="Proteomes" id="UP000599109">
    <property type="component" value="Unassembled WGS sequence"/>
</dbReference>
<organism evidence="1 2">
    <name type="scientific">Ramlibacter monticola</name>
    <dbReference type="NCBI Taxonomy" id="1926872"/>
    <lineage>
        <taxon>Bacteria</taxon>
        <taxon>Pseudomonadati</taxon>
        <taxon>Pseudomonadota</taxon>
        <taxon>Betaproteobacteria</taxon>
        <taxon>Burkholderiales</taxon>
        <taxon>Comamonadaceae</taxon>
        <taxon>Ramlibacter</taxon>
    </lineage>
</organism>
<evidence type="ECO:0000313" key="2">
    <source>
        <dbReference type="Proteomes" id="UP000599109"/>
    </source>
</evidence>
<dbReference type="AlphaFoldDB" id="A0A937CTK8"/>
<accession>A0A937CTK8</accession>
<gene>
    <name evidence="1" type="ORF">JJ685_14850</name>
</gene>